<dbReference type="InterPro" id="IPR001623">
    <property type="entry name" value="DnaJ_domain"/>
</dbReference>
<evidence type="ECO:0000256" key="3">
    <source>
        <dbReference type="ARBA" id="ARBA00022824"/>
    </source>
</evidence>
<dbReference type="Gene3D" id="1.10.287.110">
    <property type="entry name" value="DnaJ domain"/>
    <property type="match status" value="1"/>
</dbReference>
<dbReference type="InterPro" id="IPR051100">
    <property type="entry name" value="DnaJ_subfamily_B/C"/>
</dbReference>
<dbReference type="AlphaFoldDB" id="A0A834ZJR0"/>
<dbReference type="PRINTS" id="PR00625">
    <property type="entry name" value="JDOMAIN"/>
</dbReference>
<dbReference type="SMART" id="SM00271">
    <property type="entry name" value="DnaJ"/>
    <property type="match status" value="1"/>
</dbReference>
<dbReference type="GO" id="GO:0071218">
    <property type="term" value="P:cellular response to misfolded protein"/>
    <property type="evidence" value="ECO:0007669"/>
    <property type="project" value="TreeGrafter"/>
</dbReference>
<dbReference type="Pfam" id="PF00226">
    <property type="entry name" value="DnaJ"/>
    <property type="match status" value="1"/>
</dbReference>
<dbReference type="SUPFAM" id="SSF46565">
    <property type="entry name" value="Chaperone J-domain"/>
    <property type="match status" value="1"/>
</dbReference>
<dbReference type="InterPro" id="IPR036869">
    <property type="entry name" value="J_dom_sf"/>
</dbReference>
<feature type="compositionally biased region" description="Low complexity" evidence="6">
    <location>
        <begin position="141"/>
        <end position="152"/>
    </location>
</feature>
<name>A0A834ZJR0_TETSI</name>
<gene>
    <name evidence="8" type="ORF">HHK36_006071</name>
</gene>
<dbReference type="EMBL" id="JABCRI010000004">
    <property type="protein sequence ID" value="KAF8406950.1"/>
    <property type="molecule type" value="Genomic_DNA"/>
</dbReference>
<keyword evidence="5" id="KW-0472">Membrane</keyword>
<dbReference type="GO" id="GO:0030544">
    <property type="term" value="F:Hsp70 protein binding"/>
    <property type="evidence" value="ECO:0007669"/>
    <property type="project" value="TreeGrafter"/>
</dbReference>
<keyword evidence="4" id="KW-1133">Transmembrane helix</keyword>
<dbReference type="PROSITE" id="PS00636">
    <property type="entry name" value="DNAJ_1"/>
    <property type="match status" value="1"/>
</dbReference>
<accession>A0A834ZJR0</accession>
<keyword evidence="9" id="KW-1185">Reference proteome</keyword>
<evidence type="ECO:0000256" key="1">
    <source>
        <dbReference type="ARBA" id="ARBA00004389"/>
    </source>
</evidence>
<keyword evidence="2" id="KW-0812">Transmembrane</keyword>
<evidence type="ECO:0000259" key="7">
    <source>
        <dbReference type="PROSITE" id="PS50076"/>
    </source>
</evidence>
<dbReference type="CDD" id="cd06257">
    <property type="entry name" value="DnaJ"/>
    <property type="match status" value="1"/>
</dbReference>
<evidence type="ECO:0000313" key="8">
    <source>
        <dbReference type="EMBL" id="KAF8406950.1"/>
    </source>
</evidence>
<evidence type="ECO:0000256" key="5">
    <source>
        <dbReference type="ARBA" id="ARBA00023136"/>
    </source>
</evidence>
<evidence type="ECO:0000256" key="4">
    <source>
        <dbReference type="ARBA" id="ARBA00022989"/>
    </source>
</evidence>
<feature type="region of interest" description="Disordered" evidence="6">
    <location>
        <begin position="108"/>
        <end position="152"/>
    </location>
</feature>
<reference evidence="8 9" key="1">
    <citation type="submission" date="2020-04" db="EMBL/GenBank/DDBJ databases">
        <title>Plant Genome Project.</title>
        <authorList>
            <person name="Zhang R.-G."/>
        </authorList>
    </citation>
    <scope>NUCLEOTIDE SEQUENCE [LARGE SCALE GENOMIC DNA]</scope>
    <source>
        <strain evidence="8">YNK0</strain>
        <tissue evidence="8">Leaf</tissue>
    </source>
</reference>
<evidence type="ECO:0000256" key="2">
    <source>
        <dbReference type="ARBA" id="ARBA00022692"/>
    </source>
</evidence>
<sequence>MVPETFNSLEEMKNRRIETYKSYKRESGRQNFPLFRTRIERSDEQNIVSWNRLEMDGNKDEAVKCLKIGREALALGDRTRALKFITKARRLDPILAVDDLLSKLEEESGDPLASDGAASTGGSRDEASSSSKPSAARRRVPSSGSSSSSSRAYTEEQISIVRQIKKQKDYYEILGLEKTCSVEDVRKSYRKLSLKVHPDKNQAPGAEEAFKAVSKAFQCLSDDESRKRYDLVGSEEPVYDRPMARQRQQGFNGFYDADIDADEIFRNFFFGGMPRATTQFNGFRFGTGMGPSVRAHDHGSGNFNFRALFQIIPILIVLLLNFLPSSDPVYALSRTYPYERHLITQKGVNYYVKAAKFEQEYPPDSPKRVALEEQVERDFVSILSQHCRAELQRLQWGFTHETPYCDRLNQFKAVA</sequence>
<evidence type="ECO:0000256" key="6">
    <source>
        <dbReference type="SAM" id="MobiDB-lite"/>
    </source>
</evidence>
<dbReference type="Proteomes" id="UP000655225">
    <property type="component" value="Unassembled WGS sequence"/>
</dbReference>
<dbReference type="InterPro" id="IPR018253">
    <property type="entry name" value="DnaJ_domain_CS"/>
</dbReference>
<dbReference type="Pfam" id="PF09320">
    <property type="entry name" value="DUF1977"/>
    <property type="match status" value="1"/>
</dbReference>
<dbReference type="InterPro" id="IPR015399">
    <property type="entry name" value="DUF1977_DnaJ-like"/>
</dbReference>
<dbReference type="PANTHER" id="PTHR43908">
    <property type="entry name" value="AT29763P-RELATED"/>
    <property type="match status" value="1"/>
</dbReference>
<dbReference type="GO" id="GO:0005789">
    <property type="term" value="C:endoplasmic reticulum membrane"/>
    <property type="evidence" value="ECO:0007669"/>
    <property type="project" value="UniProtKB-SubCell"/>
</dbReference>
<dbReference type="OrthoDB" id="10250354at2759"/>
<dbReference type="OMA" id="TGQARHY"/>
<organism evidence="8 9">
    <name type="scientific">Tetracentron sinense</name>
    <name type="common">Spur-leaf</name>
    <dbReference type="NCBI Taxonomy" id="13715"/>
    <lineage>
        <taxon>Eukaryota</taxon>
        <taxon>Viridiplantae</taxon>
        <taxon>Streptophyta</taxon>
        <taxon>Embryophyta</taxon>
        <taxon>Tracheophyta</taxon>
        <taxon>Spermatophyta</taxon>
        <taxon>Magnoliopsida</taxon>
        <taxon>Trochodendrales</taxon>
        <taxon>Trochodendraceae</taxon>
        <taxon>Tetracentron</taxon>
    </lineage>
</organism>
<evidence type="ECO:0000313" key="9">
    <source>
        <dbReference type="Proteomes" id="UP000655225"/>
    </source>
</evidence>
<proteinExistence type="predicted"/>
<comment type="subcellular location">
    <subcellularLocation>
        <location evidence="1">Endoplasmic reticulum membrane</location>
        <topology evidence="1">Single-pass membrane protein</topology>
    </subcellularLocation>
</comment>
<keyword evidence="3" id="KW-0256">Endoplasmic reticulum</keyword>
<feature type="domain" description="J" evidence="7">
    <location>
        <begin position="169"/>
        <end position="233"/>
    </location>
</feature>
<protein>
    <recommendedName>
        <fullName evidence="7">J domain-containing protein</fullName>
    </recommendedName>
</protein>
<dbReference type="PANTHER" id="PTHR43908:SF3">
    <property type="entry name" value="AT29763P-RELATED"/>
    <property type="match status" value="1"/>
</dbReference>
<dbReference type="FunFam" id="1.10.287.110:FF:000065">
    <property type="entry name" value="Chaperone protein dnaJ 49"/>
    <property type="match status" value="1"/>
</dbReference>
<dbReference type="PROSITE" id="PS50076">
    <property type="entry name" value="DNAJ_2"/>
    <property type="match status" value="1"/>
</dbReference>
<comment type="caution">
    <text evidence="8">The sequence shown here is derived from an EMBL/GenBank/DDBJ whole genome shotgun (WGS) entry which is preliminary data.</text>
</comment>